<evidence type="ECO:0000313" key="3">
    <source>
        <dbReference type="Proteomes" id="UP000238034"/>
    </source>
</evidence>
<accession>A0A2T0TQZ7</accession>
<keyword evidence="1" id="KW-0472">Membrane</keyword>
<evidence type="ECO:0000313" key="2">
    <source>
        <dbReference type="EMBL" id="PRY48096.1"/>
    </source>
</evidence>
<comment type="caution">
    <text evidence="2">The sequence shown here is derived from an EMBL/GenBank/DDBJ whole genome shotgun (WGS) entry which is preliminary data.</text>
</comment>
<proteinExistence type="predicted"/>
<keyword evidence="1" id="KW-0812">Transmembrane</keyword>
<keyword evidence="3" id="KW-1185">Reference proteome</keyword>
<evidence type="ECO:0000256" key="1">
    <source>
        <dbReference type="SAM" id="Phobius"/>
    </source>
</evidence>
<feature type="transmembrane region" description="Helical" evidence="1">
    <location>
        <begin position="20"/>
        <end position="39"/>
    </location>
</feature>
<dbReference type="AlphaFoldDB" id="A0A2T0TQZ7"/>
<gene>
    <name evidence="2" type="ORF">B0I27_11630</name>
</gene>
<name>A0A2T0TQZ7_9SPHI</name>
<protein>
    <submittedName>
        <fullName evidence="2">Uncharacterized protein</fullName>
    </submittedName>
</protein>
<dbReference type="EMBL" id="PVTH01000016">
    <property type="protein sequence ID" value="PRY48096.1"/>
    <property type="molecule type" value="Genomic_DNA"/>
</dbReference>
<dbReference type="Proteomes" id="UP000238034">
    <property type="component" value="Unassembled WGS sequence"/>
</dbReference>
<organism evidence="2 3">
    <name type="scientific">Arcticibacter pallidicorallinus</name>
    <dbReference type="NCBI Taxonomy" id="1259464"/>
    <lineage>
        <taxon>Bacteria</taxon>
        <taxon>Pseudomonadati</taxon>
        <taxon>Bacteroidota</taxon>
        <taxon>Sphingobacteriia</taxon>
        <taxon>Sphingobacteriales</taxon>
        <taxon>Sphingobacteriaceae</taxon>
        <taxon>Arcticibacter</taxon>
    </lineage>
</organism>
<reference evidence="2 3" key="1">
    <citation type="submission" date="2018-03" db="EMBL/GenBank/DDBJ databases">
        <title>Genomic Encyclopedia of Type Strains, Phase III (KMG-III): the genomes of soil and plant-associated and newly described type strains.</title>
        <authorList>
            <person name="Whitman W."/>
        </authorList>
    </citation>
    <scope>NUCLEOTIDE SEQUENCE [LARGE SCALE GENOMIC DNA]</scope>
    <source>
        <strain evidence="2 3">CGMCC 1.9313</strain>
    </source>
</reference>
<keyword evidence="1" id="KW-1133">Transmembrane helix</keyword>
<sequence>MFEINHNYELKQYSLIWRTFIKFCFVFVTAIFFSTLLCAQSNTLPASGNLGIGTSPTTS</sequence>